<keyword evidence="1" id="KW-1133">Transmembrane helix</keyword>
<sequence length="79" mass="8975">MIFGFSISIKIYVCVMNLRFLSFQPFFLLLMLWSSKIIMFSLLVVKAIFTGEKIKDLQPLTTSSILILGQGTLYAYAIS</sequence>
<evidence type="ECO:0000313" key="2">
    <source>
        <dbReference type="EMBL" id="MBX05444.1"/>
    </source>
</evidence>
<dbReference type="EMBL" id="GGEC01024960">
    <property type="protein sequence ID" value="MBX05444.1"/>
    <property type="molecule type" value="Transcribed_RNA"/>
</dbReference>
<reference evidence="2" key="1">
    <citation type="submission" date="2018-02" db="EMBL/GenBank/DDBJ databases">
        <title>Rhizophora mucronata_Transcriptome.</title>
        <authorList>
            <person name="Meera S.P."/>
            <person name="Sreeshan A."/>
            <person name="Augustine A."/>
        </authorList>
    </citation>
    <scope>NUCLEOTIDE SEQUENCE</scope>
    <source>
        <tissue evidence="2">Leaf</tissue>
    </source>
</reference>
<name>A0A2P2KIA4_RHIMU</name>
<organism evidence="2">
    <name type="scientific">Rhizophora mucronata</name>
    <name type="common">Asiatic mangrove</name>
    <dbReference type="NCBI Taxonomy" id="61149"/>
    <lineage>
        <taxon>Eukaryota</taxon>
        <taxon>Viridiplantae</taxon>
        <taxon>Streptophyta</taxon>
        <taxon>Embryophyta</taxon>
        <taxon>Tracheophyta</taxon>
        <taxon>Spermatophyta</taxon>
        <taxon>Magnoliopsida</taxon>
        <taxon>eudicotyledons</taxon>
        <taxon>Gunneridae</taxon>
        <taxon>Pentapetalae</taxon>
        <taxon>rosids</taxon>
        <taxon>fabids</taxon>
        <taxon>Malpighiales</taxon>
        <taxon>Rhizophoraceae</taxon>
        <taxon>Rhizophora</taxon>
    </lineage>
</organism>
<feature type="transmembrane region" description="Helical" evidence="1">
    <location>
        <begin position="26"/>
        <end position="45"/>
    </location>
</feature>
<protein>
    <submittedName>
        <fullName evidence="2">Uncharacterized protein LOC101211683 isoform X2</fullName>
    </submittedName>
</protein>
<keyword evidence="1" id="KW-0472">Membrane</keyword>
<evidence type="ECO:0000256" key="1">
    <source>
        <dbReference type="SAM" id="Phobius"/>
    </source>
</evidence>
<dbReference type="AlphaFoldDB" id="A0A2P2KIA4"/>
<accession>A0A2P2KIA4</accession>
<keyword evidence="1" id="KW-0812">Transmembrane</keyword>
<proteinExistence type="predicted"/>